<organism evidence="5 6">
    <name type="scientific">Rhizorhabdus wittichii</name>
    <dbReference type="NCBI Taxonomy" id="160791"/>
    <lineage>
        <taxon>Bacteria</taxon>
        <taxon>Pseudomonadati</taxon>
        <taxon>Pseudomonadota</taxon>
        <taxon>Alphaproteobacteria</taxon>
        <taxon>Sphingomonadales</taxon>
        <taxon>Sphingomonadaceae</taxon>
        <taxon>Rhizorhabdus</taxon>
    </lineage>
</organism>
<evidence type="ECO:0000259" key="4">
    <source>
        <dbReference type="PROSITE" id="PS50043"/>
    </source>
</evidence>
<keyword evidence="1" id="KW-0805">Transcription regulation</keyword>
<dbReference type="RefSeq" id="WP_208634108.1">
    <property type="nucleotide sequence ID" value="NZ_CP059319.1"/>
</dbReference>
<dbReference type="EMBL" id="CP059319">
    <property type="protein sequence ID" value="QTH23985.1"/>
    <property type="molecule type" value="Genomic_DNA"/>
</dbReference>
<evidence type="ECO:0000256" key="2">
    <source>
        <dbReference type="ARBA" id="ARBA00023125"/>
    </source>
</evidence>
<accession>A0A975HG12</accession>
<dbReference type="SUPFAM" id="SSF52540">
    <property type="entry name" value="P-loop containing nucleoside triphosphate hydrolases"/>
    <property type="match status" value="1"/>
</dbReference>
<name>A0A975HG12_9SPHN</name>
<keyword evidence="2" id="KW-0238">DNA-binding</keyword>
<dbReference type="InterPro" id="IPR000792">
    <property type="entry name" value="Tscrpt_reg_LuxR_C"/>
</dbReference>
<sequence length="934" mass="102278">MKGGAGLRCHWVALVVSLIFSCSGGPLVATAEWAINARHAPPPCLLDALHRQRLFAIVEEHRHRRLLLLQAPAGFGKTVFLSQWHDRVRASGAMAAWVSLESSDASGDAFVAALTLALVHAELVAAEDIVLPSADHSPMAALDALSGQMQGVRRETWLIIDNWHMAQSGDALALLEPLLRRLPANWHVALASRTPPQLTLAAYRASGQIVEIGAGHLRFSDQEATDLLAEAGCPPGLLATILDATQGWPIAVKLASLGTEAFQRRDASKPSSIIDAIEGMGDYLDSEIFASLGGDVRSFLLEMSICQRFSRELAEHLRDAADAAHLLDMLKALRGLVDPIGQGSDWLSIHPLFAAFLETRRCTVDMERLRELHRRAADWFEGRGQLNDAIGHALQSGDQARSIRLVESANCLDICIRAGAPAVRSLLDKLPQDVIRERPRLRAAHAALNLKQGSIAEARSLMSELRQGLGQGESDRALERDVLILENLSLCFIDTSPSAEDIATYRRDLESAYVDEWWIDALRYNVYGRLEMRAGHLKEAHQALERAFEILKAGGSAHGCFFMSIHIAFCHLFHGKLSAAEDSVRLAETILDRDLDGEVLYACIAYSAKSLLAYERNELSEAGRLAQMALAGLERAEGCFEQYLVSVYVGASSAFALSGLDAALEIISRGRKLALFHGLHIMDRILVGMTAGFHARAGQWRSDAIARLDGPNMQDCGWLEADLSAPVHSLIALQEGRRDDARRIATATIRRSRAEGRIAIEIRAHLSMALICAEEGDMPAAQEALCRAVVLASQEALFQPFFEADDQLLRMLRELSKSAPSRMSPFAASFLSNLVLRMIATRKARDHGETLTAREREILAHLTDGMSRKEITSNKEIARALDLTENAVKFHLKNVFRKLDVNNRDMAAAVARLLGSNVPAPSAVEGPAAWPTHH</sequence>
<dbReference type="PANTHER" id="PTHR44688">
    <property type="entry name" value="DNA-BINDING TRANSCRIPTIONAL ACTIVATOR DEVR_DOSR"/>
    <property type="match status" value="1"/>
</dbReference>
<dbReference type="InterPro" id="IPR059106">
    <property type="entry name" value="WHD_MalT"/>
</dbReference>
<dbReference type="Gene3D" id="1.25.40.10">
    <property type="entry name" value="Tetratricopeptide repeat domain"/>
    <property type="match status" value="1"/>
</dbReference>
<protein>
    <recommendedName>
        <fullName evidence="4">HTH luxR-type domain-containing protein</fullName>
    </recommendedName>
</protein>
<dbReference type="Pfam" id="PF25873">
    <property type="entry name" value="WHD_MalT"/>
    <property type="match status" value="1"/>
</dbReference>
<dbReference type="PANTHER" id="PTHR44688:SF16">
    <property type="entry name" value="DNA-BINDING TRANSCRIPTIONAL ACTIVATOR DEVR_DOSR"/>
    <property type="match status" value="1"/>
</dbReference>
<dbReference type="Gene3D" id="1.10.10.10">
    <property type="entry name" value="Winged helix-like DNA-binding domain superfamily/Winged helix DNA-binding domain"/>
    <property type="match status" value="1"/>
</dbReference>
<dbReference type="SMART" id="SM00421">
    <property type="entry name" value="HTH_LUXR"/>
    <property type="match status" value="1"/>
</dbReference>
<proteinExistence type="predicted"/>
<dbReference type="GO" id="GO:0003677">
    <property type="term" value="F:DNA binding"/>
    <property type="evidence" value="ECO:0007669"/>
    <property type="project" value="UniProtKB-KW"/>
</dbReference>
<keyword evidence="3" id="KW-0804">Transcription</keyword>
<dbReference type="GO" id="GO:0006355">
    <property type="term" value="P:regulation of DNA-templated transcription"/>
    <property type="evidence" value="ECO:0007669"/>
    <property type="project" value="InterPro"/>
</dbReference>
<evidence type="ECO:0000256" key="1">
    <source>
        <dbReference type="ARBA" id="ARBA00023015"/>
    </source>
</evidence>
<dbReference type="InterPro" id="IPR036388">
    <property type="entry name" value="WH-like_DNA-bd_sf"/>
</dbReference>
<dbReference type="InterPro" id="IPR016032">
    <property type="entry name" value="Sig_transdc_resp-reg_C-effctor"/>
</dbReference>
<dbReference type="SUPFAM" id="SSF48452">
    <property type="entry name" value="TPR-like"/>
    <property type="match status" value="1"/>
</dbReference>
<evidence type="ECO:0000256" key="3">
    <source>
        <dbReference type="ARBA" id="ARBA00023163"/>
    </source>
</evidence>
<evidence type="ECO:0000313" key="6">
    <source>
        <dbReference type="Proteomes" id="UP000664914"/>
    </source>
</evidence>
<dbReference type="SUPFAM" id="SSF46894">
    <property type="entry name" value="C-terminal effector domain of the bipartite response regulators"/>
    <property type="match status" value="1"/>
</dbReference>
<evidence type="ECO:0000313" key="5">
    <source>
        <dbReference type="EMBL" id="QTH23985.1"/>
    </source>
</evidence>
<gene>
    <name evidence="5" type="ORF">HRJ34_11000</name>
</gene>
<reference evidence="5" key="2">
    <citation type="submission" date="2021-04" db="EMBL/GenBank/DDBJ databases">
        <title>Isolation and genomic analysis of the ibuprofen-degrading bacterium Sphingomonas strain MPO218.</title>
        <authorList>
            <person name="Aulestia M."/>
            <person name="Flores A."/>
            <person name="Mangas E.L."/>
            <person name="Perez-Pulido A.J."/>
            <person name="Santero E."/>
            <person name="Camacho E.M."/>
        </authorList>
    </citation>
    <scope>NUCLEOTIDE SEQUENCE</scope>
    <source>
        <strain evidence="5">MPO218</strain>
    </source>
</reference>
<dbReference type="PROSITE" id="PS50043">
    <property type="entry name" value="HTH_LUXR_2"/>
    <property type="match status" value="1"/>
</dbReference>
<dbReference type="CDD" id="cd06170">
    <property type="entry name" value="LuxR_C_like"/>
    <property type="match status" value="1"/>
</dbReference>
<dbReference type="AlphaFoldDB" id="A0A975HG12"/>
<reference evidence="5" key="1">
    <citation type="submission" date="2020-07" db="EMBL/GenBank/DDBJ databases">
        <authorList>
            <person name="Camacho E."/>
        </authorList>
    </citation>
    <scope>NUCLEOTIDE SEQUENCE</scope>
    <source>
        <strain evidence="5">MPO218</strain>
    </source>
</reference>
<dbReference type="Pfam" id="PF00196">
    <property type="entry name" value="GerE"/>
    <property type="match status" value="1"/>
</dbReference>
<dbReference type="InterPro" id="IPR027417">
    <property type="entry name" value="P-loop_NTPase"/>
</dbReference>
<dbReference type="InterPro" id="IPR011990">
    <property type="entry name" value="TPR-like_helical_dom_sf"/>
</dbReference>
<dbReference type="PROSITE" id="PS51257">
    <property type="entry name" value="PROKAR_LIPOPROTEIN"/>
    <property type="match status" value="1"/>
</dbReference>
<feature type="domain" description="HTH luxR-type" evidence="4">
    <location>
        <begin position="844"/>
        <end position="915"/>
    </location>
</feature>
<dbReference type="Proteomes" id="UP000664914">
    <property type="component" value="Chromosome"/>
</dbReference>